<dbReference type="AlphaFoldDB" id="A0A5V6NJY7"/>
<gene>
    <name evidence="1" type="ORF">DLM27_25205</name>
</gene>
<feature type="non-terminal residue" evidence="1">
    <location>
        <position position="1"/>
    </location>
</feature>
<protein>
    <submittedName>
        <fullName evidence="1">Phage tail protein</fullName>
    </submittedName>
</protein>
<evidence type="ECO:0000313" key="1">
    <source>
        <dbReference type="EMBL" id="EBU8136908.1"/>
    </source>
</evidence>
<dbReference type="Proteomes" id="UP000839895">
    <property type="component" value="Unassembled WGS sequence"/>
</dbReference>
<organism evidence="1">
    <name type="scientific">Salmonella enterica subsp. enterica serovar Poona</name>
    <dbReference type="NCBI Taxonomy" id="436295"/>
    <lineage>
        <taxon>Bacteria</taxon>
        <taxon>Pseudomonadati</taxon>
        <taxon>Pseudomonadota</taxon>
        <taxon>Gammaproteobacteria</taxon>
        <taxon>Enterobacterales</taxon>
        <taxon>Enterobacteriaceae</taxon>
        <taxon>Salmonella</taxon>
    </lineage>
</organism>
<reference evidence="1" key="1">
    <citation type="submission" date="2018-05" db="EMBL/GenBank/DDBJ databases">
        <authorList>
            <person name="Ashton P.M."/>
            <person name="Dallman T."/>
            <person name="Nair S."/>
            <person name="De Pinna E."/>
            <person name="Peters T."/>
            <person name="Grant K."/>
        </authorList>
    </citation>
    <scope>NUCLEOTIDE SEQUENCE [LARGE SCALE GENOMIC DNA]</scope>
    <source>
        <strain evidence="1">127535</strain>
    </source>
</reference>
<proteinExistence type="predicted"/>
<sequence length="26" mass="2936">EMKEEVGKLTDAQAVLDYVVSWPDGR</sequence>
<accession>A0A5V6NJY7</accession>
<name>A0A5V6NJY7_SALET</name>
<dbReference type="EMBL" id="AAHDIV010000056">
    <property type="protein sequence ID" value="EBU8136908.1"/>
    <property type="molecule type" value="Genomic_DNA"/>
</dbReference>
<comment type="caution">
    <text evidence="1">The sequence shown here is derived from an EMBL/GenBank/DDBJ whole genome shotgun (WGS) entry which is preliminary data.</text>
</comment>